<reference evidence="1 2" key="1">
    <citation type="submission" date="2023-07" db="EMBL/GenBank/DDBJ databases">
        <title>Sorghum-associated microbial communities from plants grown in Nebraska, USA.</title>
        <authorList>
            <person name="Schachtman D."/>
        </authorList>
    </citation>
    <scope>NUCLEOTIDE SEQUENCE [LARGE SCALE GENOMIC DNA]</scope>
    <source>
        <strain evidence="1 2">BE143</strain>
    </source>
</reference>
<evidence type="ECO:0008006" key="3">
    <source>
        <dbReference type="Google" id="ProtNLM"/>
    </source>
</evidence>
<dbReference type="EMBL" id="JAVDUG010000004">
    <property type="protein sequence ID" value="MDR6779460.1"/>
    <property type="molecule type" value="Genomic_DNA"/>
</dbReference>
<comment type="caution">
    <text evidence="1">The sequence shown here is derived from an EMBL/GenBank/DDBJ whole genome shotgun (WGS) entry which is preliminary data.</text>
</comment>
<dbReference type="Proteomes" id="UP001266807">
    <property type="component" value="Unassembled WGS sequence"/>
</dbReference>
<accession>A0ABU1QJQ0</accession>
<evidence type="ECO:0000313" key="2">
    <source>
        <dbReference type="Proteomes" id="UP001266807"/>
    </source>
</evidence>
<sequence>MSKYKFVMWDWDAGGYEIIPKEDLIEALYYAWNYKCSVYTVDGKVWIFSPMDDNEFNSDLLKDYGLRIIDGEKSRNFQNIKTGEVFNAPWES</sequence>
<organism evidence="1 2">
    <name type="scientific">Paenibacillus peoriae</name>
    <dbReference type="NCBI Taxonomy" id="59893"/>
    <lineage>
        <taxon>Bacteria</taxon>
        <taxon>Bacillati</taxon>
        <taxon>Bacillota</taxon>
        <taxon>Bacilli</taxon>
        <taxon>Bacillales</taxon>
        <taxon>Paenibacillaceae</taxon>
        <taxon>Paenibacillus</taxon>
    </lineage>
</organism>
<evidence type="ECO:0000313" key="1">
    <source>
        <dbReference type="EMBL" id="MDR6779460.1"/>
    </source>
</evidence>
<gene>
    <name evidence="1" type="ORF">J2W98_003740</name>
</gene>
<dbReference type="RefSeq" id="WP_310168712.1">
    <property type="nucleotide sequence ID" value="NZ_JAVDUG010000004.1"/>
</dbReference>
<protein>
    <recommendedName>
        <fullName evidence="3">Phage protein</fullName>
    </recommendedName>
</protein>
<name>A0ABU1QJQ0_9BACL</name>
<keyword evidence="2" id="KW-1185">Reference proteome</keyword>
<proteinExistence type="predicted"/>